<dbReference type="EMBL" id="OY731406">
    <property type="protein sequence ID" value="CAJ1973464.1"/>
    <property type="molecule type" value="Genomic_DNA"/>
</dbReference>
<proteinExistence type="predicted"/>
<reference evidence="1" key="1">
    <citation type="submission" date="2023-10" db="EMBL/GenBank/DDBJ databases">
        <authorList>
            <person name="Domelevo Entfellner J.-B."/>
        </authorList>
    </citation>
    <scope>NUCLEOTIDE SEQUENCE</scope>
</reference>
<feature type="non-terminal residue" evidence="1">
    <location>
        <position position="1"/>
    </location>
</feature>
<accession>A0AA86VV93</accession>
<evidence type="ECO:0000313" key="2">
    <source>
        <dbReference type="Proteomes" id="UP001189624"/>
    </source>
</evidence>
<dbReference type="Gramene" id="rna-AYBTSS11_LOCUS25525">
    <property type="protein sequence ID" value="CAJ1973464.1"/>
    <property type="gene ID" value="gene-AYBTSS11_LOCUS25525"/>
</dbReference>
<protein>
    <submittedName>
        <fullName evidence="1">Uncharacterized protein</fullName>
    </submittedName>
</protein>
<gene>
    <name evidence="1" type="ORF">AYBTSS11_LOCUS25525</name>
</gene>
<dbReference type="AlphaFoldDB" id="A0AA86VV93"/>
<evidence type="ECO:0000313" key="1">
    <source>
        <dbReference type="EMBL" id="CAJ1973464.1"/>
    </source>
</evidence>
<sequence>GEGSGGEEMVVVKENRHVSTLPSGFCLGSANFEWGGKGRDRQGQSKHWELGIPNSYTLSVPCEIQGKMTEALLLKEMAWELVAVGYNPPFVCQKIYKAPTTLHT</sequence>
<dbReference type="Proteomes" id="UP001189624">
    <property type="component" value="Chromosome 9"/>
</dbReference>
<keyword evidence="2" id="KW-1185">Reference proteome</keyword>
<organism evidence="1 2">
    <name type="scientific">Sphenostylis stenocarpa</name>
    <dbReference type="NCBI Taxonomy" id="92480"/>
    <lineage>
        <taxon>Eukaryota</taxon>
        <taxon>Viridiplantae</taxon>
        <taxon>Streptophyta</taxon>
        <taxon>Embryophyta</taxon>
        <taxon>Tracheophyta</taxon>
        <taxon>Spermatophyta</taxon>
        <taxon>Magnoliopsida</taxon>
        <taxon>eudicotyledons</taxon>
        <taxon>Gunneridae</taxon>
        <taxon>Pentapetalae</taxon>
        <taxon>rosids</taxon>
        <taxon>fabids</taxon>
        <taxon>Fabales</taxon>
        <taxon>Fabaceae</taxon>
        <taxon>Papilionoideae</taxon>
        <taxon>50 kb inversion clade</taxon>
        <taxon>NPAAA clade</taxon>
        <taxon>indigoferoid/millettioid clade</taxon>
        <taxon>Phaseoleae</taxon>
        <taxon>Sphenostylis</taxon>
    </lineage>
</organism>
<name>A0AA86VV93_9FABA</name>